<proteinExistence type="predicted"/>
<dbReference type="InterPro" id="IPR005150">
    <property type="entry name" value="Cellulose_synth"/>
</dbReference>
<keyword evidence="5" id="KW-1133">Transmembrane helix</keyword>
<keyword evidence="2" id="KW-0328">Glycosyltransferase</keyword>
<comment type="caution">
    <text evidence="7">The sequence shown here is derived from an EMBL/GenBank/DDBJ whole genome shotgun (WGS) entry which is preliminary data.</text>
</comment>
<dbReference type="Pfam" id="PF03552">
    <property type="entry name" value="Cellulose_synt"/>
    <property type="match status" value="1"/>
</dbReference>
<evidence type="ECO:0000313" key="7">
    <source>
        <dbReference type="EMBL" id="GMH05348.1"/>
    </source>
</evidence>
<dbReference type="AlphaFoldDB" id="A0AAD3S6K6"/>
<keyword evidence="8" id="KW-1185">Reference proteome</keyword>
<sequence length="255" mass="28668">MASATPKRDPMKNKMRPDFVKDRRKMKREYDEFKIRINCLADSIRMRSEFFNAREEMMIKQMRNGEADPTEPIRVQKATWMANGTHWPGTWAVSALEHSKGDHAEILQIRPTIPHLLNHLHLLPRIEGLRAPPNRIGRPVNLDFKLDIVPLHVPSIPPKIGSHLILRRVPLHREVCFRIPGLDVVLPAEADPNLSGAGGLSHCLEGEEGAVIVGDVARDLLDWVVGGEDGKDGVGSDKRRFLFRIGCGDEEIDPG</sequence>
<evidence type="ECO:0000313" key="8">
    <source>
        <dbReference type="Proteomes" id="UP001279734"/>
    </source>
</evidence>
<gene>
    <name evidence="7" type="ORF">Nepgr_007188</name>
</gene>
<keyword evidence="6" id="KW-0472">Membrane</keyword>
<dbReference type="GO" id="GO:0016760">
    <property type="term" value="F:cellulose synthase (UDP-forming) activity"/>
    <property type="evidence" value="ECO:0007669"/>
    <property type="project" value="InterPro"/>
</dbReference>
<comment type="subcellular location">
    <subcellularLocation>
        <location evidence="1">Endomembrane system</location>
    </subcellularLocation>
</comment>
<dbReference type="GO" id="GO:0030244">
    <property type="term" value="P:cellulose biosynthetic process"/>
    <property type="evidence" value="ECO:0007669"/>
    <property type="project" value="InterPro"/>
</dbReference>
<organism evidence="7 8">
    <name type="scientific">Nepenthes gracilis</name>
    <name type="common">Slender pitcher plant</name>
    <dbReference type="NCBI Taxonomy" id="150966"/>
    <lineage>
        <taxon>Eukaryota</taxon>
        <taxon>Viridiplantae</taxon>
        <taxon>Streptophyta</taxon>
        <taxon>Embryophyta</taxon>
        <taxon>Tracheophyta</taxon>
        <taxon>Spermatophyta</taxon>
        <taxon>Magnoliopsida</taxon>
        <taxon>eudicotyledons</taxon>
        <taxon>Gunneridae</taxon>
        <taxon>Pentapetalae</taxon>
        <taxon>Caryophyllales</taxon>
        <taxon>Nepenthaceae</taxon>
        <taxon>Nepenthes</taxon>
    </lineage>
</organism>
<accession>A0AAD3S6K6</accession>
<keyword evidence="4" id="KW-0812">Transmembrane</keyword>
<dbReference type="GO" id="GO:0012505">
    <property type="term" value="C:endomembrane system"/>
    <property type="evidence" value="ECO:0007669"/>
    <property type="project" value="UniProtKB-SubCell"/>
</dbReference>
<evidence type="ECO:0000256" key="3">
    <source>
        <dbReference type="ARBA" id="ARBA00022679"/>
    </source>
</evidence>
<dbReference type="Proteomes" id="UP001279734">
    <property type="component" value="Unassembled WGS sequence"/>
</dbReference>
<evidence type="ECO:0000256" key="4">
    <source>
        <dbReference type="ARBA" id="ARBA00022692"/>
    </source>
</evidence>
<name>A0AAD3S6K6_NEPGR</name>
<evidence type="ECO:0000256" key="6">
    <source>
        <dbReference type="ARBA" id="ARBA00023136"/>
    </source>
</evidence>
<dbReference type="EMBL" id="BSYO01000005">
    <property type="protein sequence ID" value="GMH05348.1"/>
    <property type="molecule type" value="Genomic_DNA"/>
</dbReference>
<reference evidence="7" key="1">
    <citation type="submission" date="2023-05" db="EMBL/GenBank/DDBJ databases">
        <title>Nepenthes gracilis genome sequencing.</title>
        <authorList>
            <person name="Fukushima K."/>
        </authorList>
    </citation>
    <scope>NUCLEOTIDE SEQUENCE</scope>
    <source>
        <strain evidence="7">SING2019-196</strain>
    </source>
</reference>
<evidence type="ECO:0000256" key="1">
    <source>
        <dbReference type="ARBA" id="ARBA00004308"/>
    </source>
</evidence>
<evidence type="ECO:0000256" key="2">
    <source>
        <dbReference type="ARBA" id="ARBA00022676"/>
    </source>
</evidence>
<dbReference type="GO" id="GO:0016020">
    <property type="term" value="C:membrane"/>
    <property type="evidence" value="ECO:0007669"/>
    <property type="project" value="InterPro"/>
</dbReference>
<protein>
    <submittedName>
        <fullName evidence="7">Uncharacterized protein</fullName>
    </submittedName>
</protein>
<evidence type="ECO:0000256" key="5">
    <source>
        <dbReference type="ARBA" id="ARBA00022989"/>
    </source>
</evidence>
<keyword evidence="3" id="KW-0808">Transferase</keyword>